<name>A0A0E9WHD6_ANGAN</name>
<dbReference type="AlphaFoldDB" id="A0A0E9WHD6"/>
<reference evidence="1" key="1">
    <citation type="submission" date="2014-11" db="EMBL/GenBank/DDBJ databases">
        <authorList>
            <person name="Amaro Gonzalez C."/>
        </authorList>
    </citation>
    <scope>NUCLEOTIDE SEQUENCE</scope>
</reference>
<sequence>MERPAQTLLGHRPVSQQQHITGYLLSVKKKIKINLKGKKKAILKILECRFQLPVFSVIVLACRLPLW</sequence>
<proteinExistence type="predicted"/>
<organism evidence="1">
    <name type="scientific">Anguilla anguilla</name>
    <name type="common">European freshwater eel</name>
    <name type="synonym">Muraena anguilla</name>
    <dbReference type="NCBI Taxonomy" id="7936"/>
    <lineage>
        <taxon>Eukaryota</taxon>
        <taxon>Metazoa</taxon>
        <taxon>Chordata</taxon>
        <taxon>Craniata</taxon>
        <taxon>Vertebrata</taxon>
        <taxon>Euteleostomi</taxon>
        <taxon>Actinopterygii</taxon>
        <taxon>Neopterygii</taxon>
        <taxon>Teleostei</taxon>
        <taxon>Anguilliformes</taxon>
        <taxon>Anguillidae</taxon>
        <taxon>Anguilla</taxon>
    </lineage>
</organism>
<accession>A0A0E9WHD6</accession>
<reference evidence="1" key="2">
    <citation type="journal article" date="2015" name="Fish Shellfish Immunol.">
        <title>Early steps in the European eel (Anguilla anguilla)-Vibrio vulnificus interaction in the gills: Role of the RtxA13 toxin.</title>
        <authorList>
            <person name="Callol A."/>
            <person name="Pajuelo D."/>
            <person name="Ebbesson L."/>
            <person name="Teles M."/>
            <person name="MacKenzie S."/>
            <person name="Amaro C."/>
        </authorList>
    </citation>
    <scope>NUCLEOTIDE SEQUENCE</scope>
</reference>
<protein>
    <submittedName>
        <fullName evidence="1">Uncharacterized protein</fullName>
    </submittedName>
</protein>
<dbReference type="EMBL" id="GBXM01019582">
    <property type="protein sequence ID" value="JAH88995.1"/>
    <property type="molecule type" value="Transcribed_RNA"/>
</dbReference>
<evidence type="ECO:0000313" key="1">
    <source>
        <dbReference type="EMBL" id="JAH88995.1"/>
    </source>
</evidence>